<dbReference type="RefSeq" id="WP_202057897.1">
    <property type="nucleotide sequence ID" value="NZ_JAEQMY010000009.1"/>
</dbReference>
<sequence length="139" mass="15578">MQYICDAPGSKTWFRIETEGEAVLESSAMGHAVEKHFRQAWEAAENSYRSSAVPFVEQNIGLKAHIQRVMPLFLTLRDAEGTALVTAMLPPNGRAASNFRSIIVGAANRDPYPEHEEAIARLAQHFGLTLDRSRCYPYR</sequence>
<name>A0A937CZE1_9HYPH</name>
<gene>
    <name evidence="1" type="ORF">JKG68_08105</name>
</gene>
<dbReference type="AlphaFoldDB" id="A0A937CZE1"/>
<comment type="caution">
    <text evidence="1">The sequence shown here is derived from an EMBL/GenBank/DDBJ whole genome shotgun (WGS) entry which is preliminary data.</text>
</comment>
<proteinExistence type="predicted"/>
<reference evidence="1" key="1">
    <citation type="submission" date="2021-01" db="EMBL/GenBank/DDBJ databases">
        <title>Microvirga sp.</title>
        <authorList>
            <person name="Kim M.K."/>
        </authorList>
    </citation>
    <scope>NUCLEOTIDE SEQUENCE</scope>
    <source>
        <strain evidence="1">5420S-16</strain>
    </source>
</reference>
<dbReference type="EMBL" id="JAEQMY010000009">
    <property type="protein sequence ID" value="MBL0403922.1"/>
    <property type="molecule type" value="Genomic_DNA"/>
</dbReference>
<keyword evidence="2" id="KW-1185">Reference proteome</keyword>
<evidence type="ECO:0000313" key="1">
    <source>
        <dbReference type="EMBL" id="MBL0403922.1"/>
    </source>
</evidence>
<protein>
    <submittedName>
        <fullName evidence="1">Uncharacterized protein</fullName>
    </submittedName>
</protein>
<organism evidence="1 2">
    <name type="scientific">Microvirga aerilata</name>
    <dbReference type="NCBI Taxonomy" id="670292"/>
    <lineage>
        <taxon>Bacteria</taxon>
        <taxon>Pseudomonadati</taxon>
        <taxon>Pseudomonadota</taxon>
        <taxon>Alphaproteobacteria</taxon>
        <taxon>Hyphomicrobiales</taxon>
        <taxon>Methylobacteriaceae</taxon>
        <taxon>Microvirga</taxon>
    </lineage>
</organism>
<accession>A0A937CZE1</accession>
<evidence type="ECO:0000313" key="2">
    <source>
        <dbReference type="Proteomes" id="UP000605848"/>
    </source>
</evidence>
<dbReference type="Proteomes" id="UP000605848">
    <property type="component" value="Unassembled WGS sequence"/>
</dbReference>